<dbReference type="SUPFAM" id="SSF48452">
    <property type="entry name" value="TPR-like"/>
    <property type="match status" value="1"/>
</dbReference>
<sequence length="235" mass="25329">MLEDGAAFLKRGDLNCAARRFARAAESAADGGDPAGFGRAQAQLAALEESRGEVDRAFEHNRLAQETFLAIGDGEALVQSFRVDGFLHVRRKEHTAAALGFAKALSLAIQLDGRLVLTTLDQVIPVAKYLAESDQLSALLPLGAALGRAVESPGPEQKREAREFAELAATVAGVFAPLGVLASEPHLPHAKRRRLAASSTHQAWHVDALTKRRWELAALVKETLQAKLSFHEELD</sequence>
<comment type="caution">
    <text evidence="1">The sequence shown here is derived from an EMBL/GenBank/DDBJ whole genome shotgun (WGS) entry which is preliminary data.</text>
</comment>
<name>A0A6B1D686_9CHLR</name>
<proteinExistence type="predicted"/>
<dbReference type="EMBL" id="VXMH01000040">
    <property type="protein sequence ID" value="MYC95039.1"/>
    <property type="molecule type" value="Genomic_DNA"/>
</dbReference>
<dbReference type="Gene3D" id="1.25.40.10">
    <property type="entry name" value="Tetratricopeptide repeat domain"/>
    <property type="match status" value="1"/>
</dbReference>
<organism evidence="1">
    <name type="scientific">Caldilineaceae bacterium SB0661_bin_32</name>
    <dbReference type="NCBI Taxonomy" id="2605255"/>
    <lineage>
        <taxon>Bacteria</taxon>
        <taxon>Bacillati</taxon>
        <taxon>Chloroflexota</taxon>
        <taxon>Caldilineae</taxon>
        <taxon>Caldilineales</taxon>
        <taxon>Caldilineaceae</taxon>
    </lineage>
</organism>
<accession>A0A6B1D686</accession>
<dbReference type="InterPro" id="IPR011990">
    <property type="entry name" value="TPR-like_helical_dom_sf"/>
</dbReference>
<evidence type="ECO:0000313" key="1">
    <source>
        <dbReference type="EMBL" id="MYC95039.1"/>
    </source>
</evidence>
<dbReference type="AlphaFoldDB" id="A0A6B1D686"/>
<protein>
    <recommendedName>
        <fullName evidence="2">Tetratricopeptide repeat protein</fullName>
    </recommendedName>
</protein>
<reference evidence="1" key="1">
    <citation type="submission" date="2019-09" db="EMBL/GenBank/DDBJ databases">
        <title>Characterisation of the sponge microbiome using genome-centric metagenomics.</title>
        <authorList>
            <person name="Engelberts J.P."/>
            <person name="Robbins S.J."/>
            <person name="De Goeij J.M."/>
            <person name="Aranda M."/>
            <person name="Bell S.C."/>
            <person name="Webster N.S."/>
        </authorList>
    </citation>
    <scope>NUCLEOTIDE SEQUENCE</scope>
    <source>
        <strain evidence="1">SB0661_bin_32</strain>
    </source>
</reference>
<evidence type="ECO:0008006" key="2">
    <source>
        <dbReference type="Google" id="ProtNLM"/>
    </source>
</evidence>
<gene>
    <name evidence="1" type="ORF">F4X14_08700</name>
</gene>